<organism evidence="2 3">
    <name type="scientific">Dryococelus australis</name>
    <dbReference type="NCBI Taxonomy" id="614101"/>
    <lineage>
        <taxon>Eukaryota</taxon>
        <taxon>Metazoa</taxon>
        <taxon>Ecdysozoa</taxon>
        <taxon>Arthropoda</taxon>
        <taxon>Hexapoda</taxon>
        <taxon>Insecta</taxon>
        <taxon>Pterygota</taxon>
        <taxon>Neoptera</taxon>
        <taxon>Polyneoptera</taxon>
        <taxon>Phasmatodea</taxon>
        <taxon>Verophasmatodea</taxon>
        <taxon>Anareolatae</taxon>
        <taxon>Phasmatidae</taxon>
        <taxon>Eurycanthinae</taxon>
        <taxon>Dryococelus</taxon>
    </lineage>
</organism>
<reference evidence="2 3" key="1">
    <citation type="submission" date="2023-02" db="EMBL/GenBank/DDBJ databases">
        <title>LHISI_Scaffold_Assembly.</title>
        <authorList>
            <person name="Stuart O.P."/>
            <person name="Cleave R."/>
            <person name="Magrath M.J.L."/>
            <person name="Mikheyev A.S."/>
        </authorList>
    </citation>
    <scope>NUCLEOTIDE SEQUENCE [LARGE SCALE GENOMIC DNA]</scope>
    <source>
        <strain evidence="2">Daus_M_001</strain>
        <tissue evidence="2">Leg muscle</tissue>
    </source>
</reference>
<accession>A0ABQ9I3P3</accession>
<comment type="caution">
    <text evidence="2">The sequence shown here is derived from an EMBL/GenBank/DDBJ whole genome shotgun (WGS) entry which is preliminary data.</text>
</comment>
<protein>
    <submittedName>
        <fullName evidence="2">Uncharacterized protein</fullName>
    </submittedName>
</protein>
<proteinExistence type="predicted"/>
<feature type="region of interest" description="Disordered" evidence="1">
    <location>
        <begin position="82"/>
        <end position="110"/>
    </location>
</feature>
<evidence type="ECO:0000313" key="2">
    <source>
        <dbReference type="EMBL" id="KAJ8891268.1"/>
    </source>
</evidence>
<keyword evidence="3" id="KW-1185">Reference proteome</keyword>
<sequence>MFLTNTNLIEVIKELSSDHIPIVGHLNHESSQLVRKSQLLLRIACNEDVFSVPLSAAHWKETRKVYKLVVGAGYFPDVAHPGSTLQGRRYSASGRPTTDRHALLGSSQPD</sequence>
<name>A0ABQ9I3P3_9NEOP</name>
<dbReference type="Proteomes" id="UP001159363">
    <property type="component" value="Chromosome 3"/>
</dbReference>
<gene>
    <name evidence="2" type="ORF">PR048_010784</name>
</gene>
<dbReference type="EMBL" id="JARBHB010000003">
    <property type="protein sequence ID" value="KAJ8891268.1"/>
    <property type="molecule type" value="Genomic_DNA"/>
</dbReference>
<evidence type="ECO:0000313" key="3">
    <source>
        <dbReference type="Proteomes" id="UP001159363"/>
    </source>
</evidence>
<evidence type="ECO:0000256" key="1">
    <source>
        <dbReference type="SAM" id="MobiDB-lite"/>
    </source>
</evidence>